<organism evidence="1 2">
    <name type="scientific">Blastomyces gilchristii (strain SLH14081)</name>
    <name type="common">Blastomyces dermatitidis</name>
    <dbReference type="NCBI Taxonomy" id="559298"/>
    <lineage>
        <taxon>Eukaryota</taxon>
        <taxon>Fungi</taxon>
        <taxon>Dikarya</taxon>
        <taxon>Ascomycota</taxon>
        <taxon>Pezizomycotina</taxon>
        <taxon>Eurotiomycetes</taxon>
        <taxon>Eurotiomycetidae</taxon>
        <taxon>Onygenales</taxon>
        <taxon>Ajellomycetaceae</taxon>
        <taxon>Blastomyces</taxon>
    </lineage>
</organism>
<protein>
    <submittedName>
        <fullName evidence="1">Uncharacterized protein</fullName>
    </submittedName>
</protein>
<dbReference type="RefSeq" id="XP_002625553.1">
    <property type="nucleotide sequence ID" value="XM_002625507.2"/>
</dbReference>
<sequence>MKGEEERRREGDEKEVDRKLGPWRWEMALGYRRTFAGFCTRRQPIEQPNDLGSYHHRRPPRQLANPTALMGAKQSNPKLGKPTSPEEVFLFVVVFPDLVEICCFREFTHPLTAVTHHSDDSLYREEPKGVVGGVREST</sequence>
<evidence type="ECO:0000313" key="2">
    <source>
        <dbReference type="Proteomes" id="UP000002038"/>
    </source>
</evidence>
<dbReference type="VEuPathDB" id="FungiDB:BDBG_04422"/>
<accession>A0A179UKT2</accession>
<dbReference type="KEGG" id="bgh:BDBG_04422"/>
<reference evidence="2" key="1">
    <citation type="journal article" date="2015" name="PLoS Genet.">
        <title>The dynamic genome and transcriptome of the human fungal pathogen Blastomyces and close relative Emmonsia.</title>
        <authorList>
            <person name="Munoz J.F."/>
            <person name="Gauthier G.M."/>
            <person name="Desjardins C.A."/>
            <person name="Gallo J.E."/>
            <person name="Holder J."/>
            <person name="Sullivan T.D."/>
            <person name="Marty A.J."/>
            <person name="Carmen J.C."/>
            <person name="Chen Z."/>
            <person name="Ding L."/>
            <person name="Gujja S."/>
            <person name="Magrini V."/>
            <person name="Misas E."/>
            <person name="Mitreva M."/>
            <person name="Priest M."/>
            <person name="Saif S."/>
            <person name="Whiston E.A."/>
            <person name="Young S."/>
            <person name="Zeng Q."/>
            <person name="Goldman W.E."/>
            <person name="Mardis E.R."/>
            <person name="Taylor J.W."/>
            <person name="McEwen J.G."/>
            <person name="Clay O.K."/>
            <person name="Klein B.S."/>
            <person name="Cuomo C.A."/>
        </authorList>
    </citation>
    <scope>NUCLEOTIDE SEQUENCE [LARGE SCALE GENOMIC DNA]</scope>
    <source>
        <strain evidence="2">SLH14081</strain>
    </source>
</reference>
<dbReference type="AlphaFoldDB" id="A0A179UKT2"/>
<name>A0A179UKT2_BLAGS</name>
<keyword evidence="2" id="KW-1185">Reference proteome</keyword>
<gene>
    <name evidence="1" type="ORF">BDBG_04422</name>
</gene>
<dbReference type="Proteomes" id="UP000002038">
    <property type="component" value="Unassembled WGS sequence"/>
</dbReference>
<proteinExistence type="predicted"/>
<dbReference type="GeneID" id="8505001"/>
<dbReference type="EMBL" id="GG657454">
    <property type="protein sequence ID" value="OAT08480.1"/>
    <property type="molecule type" value="Genomic_DNA"/>
</dbReference>
<evidence type="ECO:0000313" key="1">
    <source>
        <dbReference type="EMBL" id="OAT08480.1"/>
    </source>
</evidence>